<evidence type="ECO:0000256" key="4">
    <source>
        <dbReference type="ARBA" id="ARBA00022806"/>
    </source>
</evidence>
<dbReference type="Proteomes" id="UP000028012">
    <property type="component" value="Unassembled WGS sequence"/>
</dbReference>
<keyword evidence="5" id="KW-0067">ATP-binding</keyword>
<keyword evidence="2" id="KW-0547">Nucleotide-binding</keyword>
<dbReference type="CDD" id="cd09118">
    <property type="entry name" value="PLDc_yjhR_C_like"/>
    <property type="match status" value="1"/>
</dbReference>
<evidence type="ECO:0000256" key="2">
    <source>
        <dbReference type="ARBA" id="ARBA00022741"/>
    </source>
</evidence>
<organism evidence="6 7">
    <name type="scientific">Xanthomonas axonopodis pv. vasculorum</name>
    <dbReference type="NCBI Taxonomy" id="325777"/>
    <lineage>
        <taxon>Bacteria</taxon>
        <taxon>Pseudomonadati</taxon>
        <taxon>Pseudomonadota</taxon>
        <taxon>Gammaproteobacteria</taxon>
        <taxon>Lysobacterales</taxon>
        <taxon>Lysobacteraceae</taxon>
        <taxon>Xanthomonas</taxon>
    </lineage>
</organism>
<dbReference type="HOGENOM" id="CLU_008885_0_0_6"/>
<reference evidence="6 7" key="1">
    <citation type="submission" date="2014-09" db="EMBL/GenBank/DDBJ databases">
        <title>A draft genome sequence for Xanthomonas axonopodis pv. vasculorum NCPPB 900.</title>
        <authorList>
            <person name="Harrison J."/>
            <person name="Studholme D.J."/>
        </authorList>
    </citation>
    <scope>NUCLEOTIDE SEQUENCE [LARGE SCALE GENOMIC DNA]</scope>
    <source>
        <strain evidence="6 7">NCPPB 900</strain>
    </source>
</reference>
<dbReference type="InterPro" id="IPR041679">
    <property type="entry name" value="DNA2/NAM7-like_C"/>
</dbReference>
<dbReference type="Gene3D" id="3.30.870.10">
    <property type="entry name" value="Endonuclease Chain A"/>
    <property type="match status" value="1"/>
</dbReference>
<dbReference type="STRING" id="325777.GW15_0206710"/>
<dbReference type="InterPro" id="IPR025202">
    <property type="entry name" value="PLD-like_dom"/>
</dbReference>
<dbReference type="CDD" id="cd18808">
    <property type="entry name" value="SF1_C_Upf1"/>
    <property type="match status" value="1"/>
</dbReference>
<sequence length="1182" mass="130453">MRKDSLAYAGYWRNSLADAEAGHGALQPADAQKFQNLSRAELDAGRISQGIITACFAKEAEQTEFVEVIIRPKVYVSRIEHGKQRRTGTPAIVTPIIAPAMLARDGRLYPLSRTIVPRDILEPLERGTFAIGEVSDQDAYLTTNTIAEINVATNDGEPLSDAEFDQQWARYRAACDQLLGQVGQGWPGAEDEYELAKHGYLLKKESFPASQHILALYDHIRTDSPTAPLFDRYASTEISSPEPCLPENAAFSRRLAHASDQFSLAAAQRDALAHLLAAETGEILAVNGPPGTGKTTLLLSVVATLWAEAAINDDEPPVVVAASTNNQAVTNIIDAFGKDFATGEGPLAGRWLPDVHSFGAYFPSASKERDASKKYQTSDFFETVESETYVANARKAYLDAAGAAFSNMAREQLQVQAVVDALRASIQAEAKKLTAIENAWSALLTARSALRAELGEEPANSLAQRRHLHETALAEKRAIDKLSEQWEHYLAKESLVYTFFSWLPPVTKKRMRLARLFLKPIWPTQYAQGAWETIDQIESAVKAVASKAEKNLREQIHSVERGEAVLAAERACLTHWQAALVPLDVSHQTSSLSLADCDSLADMRIRFPIFLLTTHYWEGRWLLEMQELLPGIEQERKKNGRATVEKRWRRRMKLTPCIVSTLFMLPKEMLVFRHNGSGFVPDYLYGFADLLIVDEAGQVLPEVAGASFALSKKALVIGDTLQIEPIWSIPPSVDIGNLHSAKLLSIKTQEDDYDHLSQIGKTVAGGSVMRIAQTLTRYHYDPDLARGMFLYEHRRCFDEIIGYCNALCYRGKLIPTRKLKTQAAADQQDGLPAMGYLHIDGICQKIGSGSRHNLHEAETIAAWISEHRASLEATYGQPLHKIVGVVTPFSGQVQAISNACRSVGIKVGNDDDGMTVGTVHSLQGAERPVVIFSPTYTKHADGGFIDRSASMLNVAVSRAKNTFLVFGDMDVFESAPAGSPRGLLATYLFRESSNSLHFKHLVRQDLQGADAAIHPLRDAQEHDAFLLASLATAGREIHIVSPWIILDRIKEIGALVAMRTATQRGVKVTVYTDPEFNTDGRPEGRDRKRRTLDATAAILCEAGIQVAFVARVHSKVLIGDDDLYCVGSFNWFSARRDAQYARHETSLAYRGPGLTGEIDVMRASLRERIIEVPLTHQPQSKT</sequence>
<dbReference type="InterPro" id="IPR041677">
    <property type="entry name" value="DNA2/NAM7_AAA_11"/>
</dbReference>
<dbReference type="SUPFAM" id="SSF52540">
    <property type="entry name" value="P-loop containing nucleoside triphosphate hydrolases"/>
    <property type="match status" value="1"/>
</dbReference>
<proteinExistence type="inferred from homology"/>
<evidence type="ECO:0000256" key="3">
    <source>
        <dbReference type="ARBA" id="ARBA00022801"/>
    </source>
</evidence>
<dbReference type="InterPro" id="IPR027417">
    <property type="entry name" value="P-loop_NTPase"/>
</dbReference>
<dbReference type="GeneID" id="58004714"/>
<protein>
    <submittedName>
        <fullName evidence="6">Phospholipase</fullName>
    </submittedName>
</protein>
<dbReference type="EMBL" id="JPHD02000056">
    <property type="protein sequence ID" value="KGE52753.1"/>
    <property type="molecule type" value="Genomic_DNA"/>
</dbReference>
<comment type="caution">
    <text evidence="6">The sequence shown here is derived from an EMBL/GenBank/DDBJ whole genome shotgun (WGS) entry which is preliminary data.</text>
</comment>
<accession>A0A098Q1J7</accession>
<evidence type="ECO:0000256" key="1">
    <source>
        <dbReference type="ARBA" id="ARBA00007913"/>
    </source>
</evidence>
<dbReference type="PROSITE" id="PS50035">
    <property type="entry name" value="PLD"/>
    <property type="match status" value="1"/>
</dbReference>
<dbReference type="GO" id="GO:0043139">
    <property type="term" value="F:5'-3' DNA helicase activity"/>
    <property type="evidence" value="ECO:0007669"/>
    <property type="project" value="TreeGrafter"/>
</dbReference>
<dbReference type="PANTHER" id="PTHR43788">
    <property type="entry name" value="DNA2/NAM7 HELICASE FAMILY MEMBER"/>
    <property type="match status" value="1"/>
</dbReference>
<dbReference type="eggNOG" id="COG1112">
    <property type="taxonomic scope" value="Bacteria"/>
</dbReference>
<evidence type="ECO:0000313" key="7">
    <source>
        <dbReference type="Proteomes" id="UP000028012"/>
    </source>
</evidence>
<evidence type="ECO:0000256" key="5">
    <source>
        <dbReference type="ARBA" id="ARBA00022840"/>
    </source>
</evidence>
<dbReference type="GO" id="GO:0006793">
    <property type="term" value="P:phosphorus metabolic process"/>
    <property type="evidence" value="ECO:0007669"/>
    <property type="project" value="UniProtKB-ARBA"/>
</dbReference>
<keyword evidence="4" id="KW-0347">Helicase</keyword>
<dbReference type="Pfam" id="PF13091">
    <property type="entry name" value="PLDc_2"/>
    <property type="match status" value="1"/>
</dbReference>
<keyword evidence="3" id="KW-0378">Hydrolase</keyword>
<gene>
    <name evidence="6" type="ORF">GW15_0206710</name>
</gene>
<dbReference type="GO" id="GO:0005524">
    <property type="term" value="F:ATP binding"/>
    <property type="evidence" value="ECO:0007669"/>
    <property type="project" value="UniProtKB-KW"/>
</dbReference>
<evidence type="ECO:0000313" key="6">
    <source>
        <dbReference type="EMBL" id="KGE52753.1"/>
    </source>
</evidence>
<dbReference type="InterPro" id="IPR001736">
    <property type="entry name" value="PLipase_D/transphosphatidylase"/>
</dbReference>
<dbReference type="PANTHER" id="PTHR43788:SF8">
    <property type="entry name" value="DNA-BINDING PROTEIN SMUBP-2"/>
    <property type="match status" value="1"/>
</dbReference>
<dbReference type="RefSeq" id="WP_042821842.1">
    <property type="nucleotide sequence ID" value="NZ_CP053649.1"/>
</dbReference>
<dbReference type="GO" id="GO:0016787">
    <property type="term" value="F:hydrolase activity"/>
    <property type="evidence" value="ECO:0007669"/>
    <property type="project" value="UniProtKB-KW"/>
</dbReference>
<dbReference type="Pfam" id="PF13087">
    <property type="entry name" value="AAA_12"/>
    <property type="match status" value="1"/>
</dbReference>
<dbReference type="eggNOG" id="COG0210">
    <property type="taxonomic scope" value="Bacteria"/>
</dbReference>
<dbReference type="AlphaFoldDB" id="A0A098Q1J7"/>
<comment type="similarity">
    <text evidence="1">Belongs to the DNA2/NAM7 helicase family.</text>
</comment>
<name>A0A098Q1J7_9XANT</name>
<dbReference type="InterPro" id="IPR047187">
    <property type="entry name" value="SF1_C_Upf1"/>
</dbReference>
<dbReference type="Pfam" id="PF13086">
    <property type="entry name" value="AAA_11"/>
    <property type="match status" value="1"/>
</dbReference>
<dbReference type="SUPFAM" id="SSF56024">
    <property type="entry name" value="Phospholipase D/nuclease"/>
    <property type="match status" value="1"/>
</dbReference>
<dbReference type="eggNOG" id="COG1502">
    <property type="taxonomic scope" value="Bacteria"/>
</dbReference>
<dbReference type="PIRSF" id="PIRSF026306">
    <property type="entry name" value="UCP026306"/>
    <property type="match status" value="1"/>
</dbReference>
<dbReference type="InterPro" id="IPR016834">
    <property type="entry name" value="UCP026306"/>
</dbReference>
<dbReference type="InterPro" id="IPR050534">
    <property type="entry name" value="Coronavir_polyprotein_1ab"/>
</dbReference>
<dbReference type="Gene3D" id="3.40.50.300">
    <property type="entry name" value="P-loop containing nucleotide triphosphate hydrolases"/>
    <property type="match status" value="2"/>
</dbReference>